<protein>
    <submittedName>
        <fullName evidence="8">GatB_N domain-containing protein</fullName>
    </submittedName>
</protein>
<evidence type="ECO:0000256" key="4">
    <source>
        <dbReference type="ARBA" id="ARBA00022917"/>
    </source>
</evidence>
<dbReference type="InterPro" id="IPR014746">
    <property type="entry name" value="Gln_synth/guanido_kin_cat_dom"/>
</dbReference>
<dbReference type="GO" id="GO:0030956">
    <property type="term" value="C:glutamyl-tRNA(Gln) amidotransferase complex"/>
    <property type="evidence" value="ECO:0007669"/>
    <property type="project" value="TreeGrafter"/>
</dbReference>
<evidence type="ECO:0000256" key="2">
    <source>
        <dbReference type="ARBA" id="ARBA00022741"/>
    </source>
</evidence>
<dbReference type="InterPro" id="IPR017959">
    <property type="entry name" value="Asn/Gln-tRNA_amidoTrfase_suB/E"/>
</dbReference>
<proteinExistence type="predicted"/>
<dbReference type="AlphaFoldDB" id="A0A1I8GH49"/>
<keyword evidence="4" id="KW-0648">Protein biosynthesis</keyword>
<keyword evidence="3" id="KW-0067">ATP-binding</keyword>
<keyword evidence="2" id="KW-0547">Nucleotide-binding</keyword>
<dbReference type="GO" id="GO:0032543">
    <property type="term" value="P:mitochondrial translation"/>
    <property type="evidence" value="ECO:0007669"/>
    <property type="project" value="TreeGrafter"/>
</dbReference>
<keyword evidence="7" id="KW-1185">Reference proteome</keyword>
<sequence>MSGLKRLWQGVIGLEVHAQISSASKLFSASPTAFNMPVNTQVSLFDAAIPGTLPVLNQRCVELALKTALALNCRINDVSAFDRKHYFYADMPAGYQITQHFRPLANHGRLEFYWQPDDNDPTSIAESWLTFGWIRSESSSSTCSAASAPCTGSLAEGALRVDAKRLVPAPPAAGDSGLGVRTEIKNINSLAALARAIRFRGGQTVLLCWTLAGGDQRDPSLSRRRHRPQREQWRDKERSPGLPVHAGAEPAAALPSDLLPAAPSTCRRPTSCRRSASKASAGVGFLPISTWPPRWWPPDPWLIGAYLDAARDSC</sequence>
<feature type="compositionally biased region" description="Low complexity" evidence="5">
    <location>
        <begin position="248"/>
        <end position="260"/>
    </location>
</feature>
<keyword evidence="1" id="KW-0436">Ligase</keyword>
<dbReference type="WBParaSite" id="maker-uti_cns_0001949-snap-gene-0.7-mRNA-1">
    <property type="protein sequence ID" value="maker-uti_cns_0001949-snap-gene-0.7-mRNA-1"/>
    <property type="gene ID" value="maker-uti_cns_0001949-snap-gene-0.7"/>
</dbReference>
<evidence type="ECO:0000313" key="8">
    <source>
        <dbReference type="WBParaSite" id="maker-uti_cns_0001949-snap-gene-0.7-mRNA-1"/>
    </source>
</evidence>
<dbReference type="GO" id="GO:0005524">
    <property type="term" value="F:ATP binding"/>
    <property type="evidence" value="ECO:0007669"/>
    <property type="project" value="UniProtKB-KW"/>
</dbReference>
<name>A0A1I8GH49_9PLAT</name>
<organism evidence="7 8">
    <name type="scientific">Macrostomum lignano</name>
    <dbReference type="NCBI Taxonomy" id="282301"/>
    <lineage>
        <taxon>Eukaryota</taxon>
        <taxon>Metazoa</taxon>
        <taxon>Spiralia</taxon>
        <taxon>Lophotrochozoa</taxon>
        <taxon>Platyhelminthes</taxon>
        <taxon>Rhabditophora</taxon>
        <taxon>Macrostomorpha</taxon>
        <taxon>Macrostomida</taxon>
        <taxon>Macrostomidae</taxon>
        <taxon>Macrostomum</taxon>
    </lineage>
</organism>
<dbReference type="Pfam" id="PF02934">
    <property type="entry name" value="GatB_N"/>
    <property type="match status" value="1"/>
</dbReference>
<dbReference type="SUPFAM" id="SSF55931">
    <property type="entry name" value="Glutamine synthetase/guanido kinase"/>
    <property type="match status" value="1"/>
</dbReference>
<evidence type="ECO:0000256" key="5">
    <source>
        <dbReference type="SAM" id="MobiDB-lite"/>
    </source>
</evidence>
<feature type="region of interest" description="Disordered" evidence="5">
    <location>
        <begin position="216"/>
        <end position="260"/>
    </location>
</feature>
<accession>A0A1I8GH49</accession>
<evidence type="ECO:0000256" key="1">
    <source>
        <dbReference type="ARBA" id="ARBA00022598"/>
    </source>
</evidence>
<dbReference type="PANTHER" id="PTHR11659:SF0">
    <property type="entry name" value="GLUTAMYL-TRNA(GLN) AMIDOTRANSFERASE SUBUNIT B, MITOCHONDRIAL"/>
    <property type="match status" value="1"/>
</dbReference>
<dbReference type="GO" id="GO:0050567">
    <property type="term" value="F:glutaminyl-tRNA synthase (glutamine-hydrolyzing) activity"/>
    <property type="evidence" value="ECO:0007669"/>
    <property type="project" value="TreeGrafter"/>
</dbReference>
<dbReference type="GO" id="GO:0005739">
    <property type="term" value="C:mitochondrion"/>
    <property type="evidence" value="ECO:0007669"/>
    <property type="project" value="TreeGrafter"/>
</dbReference>
<dbReference type="InterPro" id="IPR006075">
    <property type="entry name" value="Asn/Gln-tRNA_Trfase_suB/E_cat"/>
</dbReference>
<evidence type="ECO:0000313" key="7">
    <source>
        <dbReference type="Proteomes" id="UP000095280"/>
    </source>
</evidence>
<dbReference type="GO" id="GO:0070681">
    <property type="term" value="P:glutaminyl-tRNAGln biosynthesis via transamidation"/>
    <property type="evidence" value="ECO:0007669"/>
    <property type="project" value="TreeGrafter"/>
</dbReference>
<feature type="compositionally biased region" description="Basic and acidic residues" evidence="5">
    <location>
        <begin position="229"/>
        <end position="239"/>
    </location>
</feature>
<dbReference type="PANTHER" id="PTHR11659">
    <property type="entry name" value="GLUTAMYL-TRNA GLN AMIDOTRANSFERASE SUBUNIT B MITOCHONDRIAL AND PROKARYOTIC PET112-RELATED"/>
    <property type="match status" value="1"/>
</dbReference>
<feature type="domain" description="Aspartyl/Glutamyl-tRNA(Gln) amidotransferase subunit B/E catalytic" evidence="6">
    <location>
        <begin position="11"/>
        <end position="113"/>
    </location>
</feature>
<reference evidence="8" key="1">
    <citation type="submission" date="2016-11" db="UniProtKB">
        <authorList>
            <consortium name="WormBaseParasite"/>
        </authorList>
    </citation>
    <scope>IDENTIFICATION</scope>
</reference>
<evidence type="ECO:0000256" key="3">
    <source>
        <dbReference type="ARBA" id="ARBA00022840"/>
    </source>
</evidence>
<dbReference type="Proteomes" id="UP000095280">
    <property type="component" value="Unplaced"/>
</dbReference>
<evidence type="ECO:0000259" key="6">
    <source>
        <dbReference type="Pfam" id="PF02934"/>
    </source>
</evidence>